<dbReference type="Gene3D" id="1.10.8.80">
    <property type="entry name" value="Magnesium chelatase subunit I, C-Terminal domain"/>
    <property type="match status" value="1"/>
</dbReference>
<dbReference type="PANTHER" id="PTHR42759">
    <property type="entry name" value="MOXR FAMILY PROTEIN"/>
    <property type="match status" value="1"/>
</dbReference>
<keyword evidence="1" id="KW-0547">Nucleotide-binding</keyword>
<dbReference type="Pfam" id="PF17863">
    <property type="entry name" value="AAA_lid_2"/>
    <property type="match status" value="1"/>
</dbReference>
<dbReference type="InterPro" id="IPR027417">
    <property type="entry name" value="P-loop_NTPase"/>
</dbReference>
<dbReference type="PANTHER" id="PTHR42759:SF1">
    <property type="entry name" value="MAGNESIUM-CHELATASE SUBUNIT CHLD"/>
    <property type="match status" value="1"/>
</dbReference>
<dbReference type="Gene3D" id="3.40.50.300">
    <property type="entry name" value="P-loop containing nucleotide triphosphate hydrolases"/>
    <property type="match status" value="1"/>
</dbReference>
<dbReference type="GO" id="GO:0005524">
    <property type="term" value="F:ATP binding"/>
    <property type="evidence" value="ECO:0007669"/>
    <property type="project" value="UniProtKB-KW"/>
</dbReference>
<evidence type="ECO:0000256" key="3">
    <source>
        <dbReference type="ARBA" id="ARBA00061607"/>
    </source>
</evidence>
<dbReference type="Pfam" id="PF07726">
    <property type="entry name" value="AAA_3"/>
    <property type="match status" value="1"/>
</dbReference>
<dbReference type="EC" id="3.6.3.-" evidence="6"/>
<evidence type="ECO:0000259" key="5">
    <source>
        <dbReference type="Pfam" id="PF17863"/>
    </source>
</evidence>
<keyword evidence="7" id="KW-1185">Reference proteome</keyword>
<name>A0A518C4P8_9BACT</name>
<gene>
    <name evidence="6" type="primary">ravA_1</name>
    <name evidence="6" type="ORF">Pan97_11910</name>
</gene>
<comment type="similarity">
    <text evidence="3">Belongs to the MoxR family.</text>
</comment>
<dbReference type="FunFam" id="3.40.50.300:FF:000640">
    <property type="entry name" value="MoxR family ATPase"/>
    <property type="match status" value="1"/>
</dbReference>
<accession>A0A518C4P8</accession>
<dbReference type="EMBL" id="CP036289">
    <property type="protein sequence ID" value="QDU74186.1"/>
    <property type="molecule type" value="Genomic_DNA"/>
</dbReference>
<dbReference type="InterPro" id="IPR011703">
    <property type="entry name" value="ATPase_AAA-3"/>
</dbReference>
<dbReference type="RefSeq" id="WP_144971180.1">
    <property type="nucleotide sequence ID" value="NZ_CP036289.1"/>
</dbReference>
<evidence type="ECO:0000313" key="7">
    <source>
        <dbReference type="Proteomes" id="UP000318626"/>
    </source>
</evidence>
<dbReference type="OrthoDB" id="9773454at2"/>
<evidence type="ECO:0000256" key="2">
    <source>
        <dbReference type="ARBA" id="ARBA00022840"/>
    </source>
</evidence>
<evidence type="ECO:0000259" key="4">
    <source>
        <dbReference type="Pfam" id="PF07726"/>
    </source>
</evidence>
<dbReference type="GO" id="GO:0016887">
    <property type="term" value="F:ATP hydrolysis activity"/>
    <property type="evidence" value="ECO:0007669"/>
    <property type="project" value="InterPro"/>
</dbReference>
<dbReference type="AlphaFoldDB" id="A0A518C4P8"/>
<dbReference type="PIRSF" id="PIRSF002849">
    <property type="entry name" value="AAA_ATPase_chaperone_MoxR_prd"/>
    <property type="match status" value="1"/>
</dbReference>
<reference evidence="7" key="1">
    <citation type="submission" date="2019-02" db="EMBL/GenBank/DDBJ databases">
        <title>Deep-cultivation of Planctomycetes and their phenomic and genomic characterization uncovers novel biology.</title>
        <authorList>
            <person name="Wiegand S."/>
            <person name="Jogler M."/>
            <person name="Boedeker C."/>
            <person name="Pinto D."/>
            <person name="Vollmers J."/>
            <person name="Rivas-Marin E."/>
            <person name="Kohn T."/>
            <person name="Peeters S.H."/>
            <person name="Heuer A."/>
            <person name="Rast P."/>
            <person name="Oberbeckmann S."/>
            <person name="Bunk B."/>
            <person name="Jeske O."/>
            <person name="Meyerdierks A."/>
            <person name="Storesund J.E."/>
            <person name="Kallscheuer N."/>
            <person name="Luecker S."/>
            <person name="Lage O.M."/>
            <person name="Pohl T."/>
            <person name="Merkel B.J."/>
            <person name="Hornburger P."/>
            <person name="Mueller R.-W."/>
            <person name="Bruemmer F."/>
            <person name="Labrenz M."/>
            <person name="Spormann A.M."/>
            <person name="Op den Camp H."/>
            <person name="Overmann J."/>
            <person name="Amann R."/>
            <person name="Jetten M.S.M."/>
            <person name="Mascher T."/>
            <person name="Medema M.H."/>
            <person name="Devos D.P."/>
            <person name="Kaster A.-K."/>
            <person name="Ovreas L."/>
            <person name="Rohde M."/>
            <person name="Galperin M.Y."/>
            <person name="Jogler C."/>
        </authorList>
    </citation>
    <scope>NUCLEOTIDE SEQUENCE [LARGE SCALE GENOMIC DNA]</scope>
    <source>
        <strain evidence="7">Pan97</strain>
    </source>
</reference>
<proteinExistence type="inferred from homology"/>
<keyword evidence="2" id="KW-0067">ATP-binding</keyword>
<dbReference type="KEGG" id="bvo:Pan97_11910"/>
<protein>
    <submittedName>
        <fullName evidence="6">ATPase RavA</fullName>
        <ecNumber evidence="6">3.6.3.-</ecNumber>
    </submittedName>
</protein>
<feature type="domain" description="ATPase AAA-3" evidence="4">
    <location>
        <begin position="47"/>
        <end position="181"/>
    </location>
</feature>
<dbReference type="SUPFAM" id="SSF52540">
    <property type="entry name" value="P-loop containing nucleoside triphosphate hydrolases"/>
    <property type="match status" value="1"/>
</dbReference>
<dbReference type="Proteomes" id="UP000318626">
    <property type="component" value="Chromosome"/>
</dbReference>
<organism evidence="6 7">
    <name type="scientific">Bremerella volcania</name>
    <dbReference type="NCBI Taxonomy" id="2527984"/>
    <lineage>
        <taxon>Bacteria</taxon>
        <taxon>Pseudomonadati</taxon>
        <taxon>Planctomycetota</taxon>
        <taxon>Planctomycetia</taxon>
        <taxon>Pirellulales</taxon>
        <taxon>Pirellulaceae</taxon>
        <taxon>Bremerella</taxon>
    </lineage>
</organism>
<dbReference type="InterPro" id="IPR041628">
    <property type="entry name" value="ChlI/MoxR_AAA_lid"/>
</dbReference>
<dbReference type="CDD" id="cd00009">
    <property type="entry name" value="AAA"/>
    <property type="match status" value="1"/>
</dbReference>
<keyword evidence="6" id="KW-0378">Hydrolase</keyword>
<sequence length="346" mass="38242">MTSENDAAAAARLAEAYELLQREIGRVIVGQEEVVEQLLIALFAGGHCLLEGVPGLAKTLMVRSLASALHLEFNRIQFTPDLMPSDITGTEIIQENRSTGERAYRFVPGPIFSNVILADEINRTPPKTQAALLESMQEKQVTAGGSKHALPKPFFVLATQNPIEQEGTYPLPEAQLDRFMFNVRIDYPSELEELEIVKRTTADVNTEISPLLTGEEIIQLSQVVRRVPVADPVAQYAIRLVRMTRRGNDIPSKMEPYIQWGAGPRASQFLVLGAKARAILQGREFATTDDVKAVALPVLRHRIRTSFNADAEGITTDHVVQQLLETIPTTVEDQQFVDAFRSSDAG</sequence>
<dbReference type="InterPro" id="IPR050764">
    <property type="entry name" value="CbbQ/NirQ/NorQ/GpvN"/>
</dbReference>
<evidence type="ECO:0000313" key="6">
    <source>
        <dbReference type="EMBL" id="QDU74186.1"/>
    </source>
</evidence>
<evidence type="ECO:0000256" key="1">
    <source>
        <dbReference type="ARBA" id="ARBA00022741"/>
    </source>
</evidence>
<feature type="domain" description="ChlI/MoxR AAA lid" evidence="5">
    <location>
        <begin position="255"/>
        <end position="322"/>
    </location>
</feature>